<organism evidence="2 3">
    <name type="scientific">Tetrapyrgos nigripes</name>
    <dbReference type="NCBI Taxonomy" id="182062"/>
    <lineage>
        <taxon>Eukaryota</taxon>
        <taxon>Fungi</taxon>
        <taxon>Dikarya</taxon>
        <taxon>Basidiomycota</taxon>
        <taxon>Agaricomycotina</taxon>
        <taxon>Agaricomycetes</taxon>
        <taxon>Agaricomycetidae</taxon>
        <taxon>Agaricales</taxon>
        <taxon>Marasmiineae</taxon>
        <taxon>Marasmiaceae</taxon>
        <taxon>Tetrapyrgos</taxon>
    </lineage>
</organism>
<evidence type="ECO:0008006" key="4">
    <source>
        <dbReference type="Google" id="ProtNLM"/>
    </source>
</evidence>
<sequence>MSTSPMGSQLENMNHILSLLRSNSNIHPPDVSLCLTKTERDIEQISVEIRRLEGKISALRVKQEGLEWRAFRYQSLLAPIRRLPPEILSRIFEFACQDGCQIKAKMSSSPAQTSKVCAGWRNTALHNSKLWSTILIKSTGFKHPLDPVKQLLTMHLEMSKQSPLFLTVWMPVKITPDNEVALFIVKALASHSNRW</sequence>
<proteinExistence type="predicted"/>
<accession>A0A8H5G1I6</accession>
<protein>
    <recommendedName>
        <fullName evidence="4">F-box domain-containing protein</fullName>
    </recommendedName>
</protein>
<keyword evidence="1" id="KW-0175">Coiled coil</keyword>
<dbReference type="OrthoDB" id="3268380at2759"/>
<dbReference type="AlphaFoldDB" id="A0A8H5G1I6"/>
<feature type="coiled-coil region" evidence="1">
    <location>
        <begin position="35"/>
        <end position="62"/>
    </location>
</feature>
<reference evidence="2 3" key="1">
    <citation type="journal article" date="2020" name="ISME J.">
        <title>Uncovering the hidden diversity of litter-decomposition mechanisms in mushroom-forming fungi.</title>
        <authorList>
            <person name="Floudas D."/>
            <person name="Bentzer J."/>
            <person name="Ahren D."/>
            <person name="Johansson T."/>
            <person name="Persson P."/>
            <person name="Tunlid A."/>
        </authorList>
    </citation>
    <scope>NUCLEOTIDE SEQUENCE [LARGE SCALE GENOMIC DNA]</scope>
    <source>
        <strain evidence="2 3">CBS 291.85</strain>
    </source>
</reference>
<evidence type="ECO:0000313" key="3">
    <source>
        <dbReference type="Proteomes" id="UP000559256"/>
    </source>
</evidence>
<gene>
    <name evidence="2" type="ORF">D9758_008256</name>
</gene>
<evidence type="ECO:0000313" key="2">
    <source>
        <dbReference type="EMBL" id="KAF5356627.1"/>
    </source>
</evidence>
<dbReference type="EMBL" id="JAACJM010000054">
    <property type="protein sequence ID" value="KAF5356627.1"/>
    <property type="molecule type" value="Genomic_DNA"/>
</dbReference>
<comment type="caution">
    <text evidence="2">The sequence shown here is derived from an EMBL/GenBank/DDBJ whole genome shotgun (WGS) entry which is preliminary data.</text>
</comment>
<name>A0A8H5G1I6_9AGAR</name>
<evidence type="ECO:0000256" key="1">
    <source>
        <dbReference type="SAM" id="Coils"/>
    </source>
</evidence>
<dbReference type="Proteomes" id="UP000559256">
    <property type="component" value="Unassembled WGS sequence"/>
</dbReference>
<keyword evidence="3" id="KW-1185">Reference proteome</keyword>
<dbReference type="Gene3D" id="1.20.1280.50">
    <property type="match status" value="1"/>
</dbReference>